<dbReference type="Gene3D" id="3.40.50.2300">
    <property type="match status" value="1"/>
</dbReference>
<dbReference type="PROSITE" id="PS50110">
    <property type="entry name" value="RESPONSE_REGULATORY"/>
    <property type="match status" value="1"/>
</dbReference>
<sequence length="126" mass="13762">MATQIKDGPPKVLVVEDEFIIALDLTETVRDLGYRVEGPFACKDHAMIAIDGKLPDLAILDVMTADGEVFPLADALTEAGVPIIFHSGHVTEKDVAERYPEAQAVSKPCPPDQLITMIERARELVH</sequence>
<protein>
    <submittedName>
        <fullName evidence="3">Response regulator</fullName>
    </submittedName>
</protein>
<evidence type="ECO:0000313" key="4">
    <source>
        <dbReference type="Proteomes" id="UP000602442"/>
    </source>
</evidence>
<keyword evidence="4" id="KW-1185">Reference proteome</keyword>
<dbReference type="InterPro" id="IPR011006">
    <property type="entry name" value="CheY-like_superfamily"/>
</dbReference>
<name>A0ABS0N240_9SPHN</name>
<organism evidence="3 4">
    <name type="scientific">Aurantiacibacter sediminis</name>
    <dbReference type="NCBI Taxonomy" id="2793064"/>
    <lineage>
        <taxon>Bacteria</taxon>
        <taxon>Pseudomonadati</taxon>
        <taxon>Pseudomonadota</taxon>
        <taxon>Alphaproteobacteria</taxon>
        <taxon>Sphingomonadales</taxon>
        <taxon>Erythrobacteraceae</taxon>
        <taxon>Aurantiacibacter</taxon>
    </lineage>
</organism>
<feature type="modified residue" description="4-aspartylphosphate" evidence="1">
    <location>
        <position position="61"/>
    </location>
</feature>
<dbReference type="SMART" id="SM00448">
    <property type="entry name" value="REC"/>
    <property type="match status" value="1"/>
</dbReference>
<dbReference type="Proteomes" id="UP000602442">
    <property type="component" value="Unassembled WGS sequence"/>
</dbReference>
<gene>
    <name evidence="3" type="ORF">I5L03_05455</name>
</gene>
<keyword evidence="1" id="KW-0597">Phosphoprotein</keyword>
<comment type="caution">
    <text evidence="3">The sequence shown here is derived from an EMBL/GenBank/DDBJ whole genome shotgun (WGS) entry which is preliminary data.</text>
</comment>
<dbReference type="Pfam" id="PF00072">
    <property type="entry name" value="Response_reg"/>
    <property type="match status" value="1"/>
</dbReference>
<evidence type="ECO:0000259" key="2">
    <source>
        <dbReference type="PROSITE" id="PS50110"/>
    </source>
</evidence>
<accession>A0ABS0N240</accession>
<reference evidence="3 4" key="1">
    <citation type="submission" date="2020-11" db="EMBL/GenBank/DDBJ databases">
        <title>Erythrobacter sediminis sp. nov., a marine bacterium from a tidal flat of Garorim Bay.</title>
        <authorList>
            <person name="Kim D."/>
            <person name="Yoo Y."/>
            <person name="Kim J.-J."/>
        </authorList>
    </citation>
    <scope>NUCLEOTIDE SEQUENCE [LARGE SCALE GENOMIC DNA]</scope>
    <source>
        <strain evidence="3 4">JGD-13</strain>
    </source>
</reference>
<dbReference type="SUPFAM" id="SSF52172">
    <property type="entry name" value="CheY-like"/>
    <property type="match status" value="1"/>
</dbReference>
<evidence type="ECO:0000313" key="3">
    <source>
        <dbReference type="EMBL" id="MBH5322026.1"/>
    </source>
</evidence>
<feature type="domain" description="Response regulatory" evidence="2">
    <location>
        <begin position="11"/>
        <end position="122"/>
    </location>
</feature>
<proteinExistence type="predicted"/>
<dbReference type="EMBL" id="JAEANY010000002">
    <property type="protein sequence ID" value="MBH5322026.1"/>
    <property type="molecule type" value="Genomic_DNA"/>
</dbReference>
<evidence type="ECO:0000256" key="1">
    <source>
        <dbReference type="PROSITE-ProRule" id="PRU00169"/>
    </source>
</evidence>
<dbReference type="RefSeq" id="WP_197920755.1">
    <property type="nucleotide sequence ID" value="NZ_CAWPTA010000007.1"/>
</dbReference>
<dbReference type="InterPro" id="IPR001789">
    <property type="entry name" value="Sig_transdc_resp-reg_receiver"/>
</dbReference>